<dbReference type="EMBL" id="JAMSHA010000001">
    <property type="protein sequence ID" value="MCV2220596.1"/>
    <property type="molecule type" value="Genomic_DNA"/>
</dbReference>
<evidence type="ECO:0000313" key="1">
    <source>
        <dbReference type="EMBL" id="MCV2220596.1"/>
    </source>
</evidence>
<gene>
    <name evidence="1" type="ORF">ND528_03335</name>
</gene>
<organism evidence="1 2">
    <name type="scientific">Pseudomonas mercuritolerans</name>
    <dbReference type="NCBI Taxonomy" id="2951809"/>
    <lineage>
        <taxon>Bacteria</taxon>
        <taxon>Pseudomonadati</taxon>
        <taxon>Pseudomonadota</taxon>
        <taxon>Gammaproteobacteria</taxon>
        <taxon>Pseudomonadales</taxon>
        <taxon>Pseudomonadaceae</taxon>
        <taxon>Pseudomonas</taxon>
    </lineage>
</organism>
<reference evidence="1" key="1">
    <citation type="submission" date="2022-06" db="EMBL/GenBank/DDBJ databases">
        <title>De novo draft assembly of the Pseudomonas mercurotoleraris sp. nov., isolated from the plants rhizosphere.</title>
        <authorList>
            <person name="Robas M."/>
            <person name="Gonzalez D."/>
            <person name="Fernandez V.M."/>
            <person name="Luna L."/>
            <person name="Provanza A."/>
            <person name="Jimenez P.A."/>
        </authorList>
    </citation>
    <scope>NUCLEOTIDE SEQUENCE</scope>
    <source>
        <strain evidence="1">SAICEUPSM</strain>
    </source>
</reference>
<dbReference type="Proteomes" id="UP001063475">
    <property type="component" value="Unassembled WGS sequence"/>
</dbReference>
<dbReference type="InterPro" id="IPR025591">
    <property type="entry name" value="RloB"/>
</dbReference>
<dbReference type="Pfam" id="PF13707">
    <property type="entry name" value="RloB"/>
    <property type="match status" value="1"/>
</dbReference>
<keyword evidence="2" id="KW-1185">Reference proteome</keyword>
<name>A0ABT2XPG6_9PSED</name>
<dbReference type="RefSeq" id="WP_263469673.1">
    <property type="nucleotide sequence ID" value="NZ_JAMSHA010000001.1"/>
</dbReference>
<protein>
    <submittedName>
        <fullName evidence="1">RloB family protein</fullName>
    </submittedName>
</protein>
<proteinExistence type="predicted"/>
<comment type="caution">
    <text evidence="1">The sequence shown here is derived from an EMBL/GenBank/DDBJ whole genome shotgun (WGS) entry which is preliminary data.</text>
</comment>
<accession>A0ABT2XPG6</accession>
<evidence type="ECO:0000313" key="2">
    <source>
        <dbReference type="Proteomes" id="UP001063475"/>
    </source>
</evidence>
<sequence length="221" mass="24845">MSLTSRKKRPLVRDQQDYRDDRLFIIASDDTFAPKQYFDAFEIPRIKVVVVPTTDGSSAAPHVLTRLDQFDVEEDDERWMLLDTDHYIQPNHAATFLQAITEARQKGIEVALSNPCFDFWLLLHHLEGGADLSIITDAKSVGVELRKKLGAFDKTKLNPTNFPLSAVAHACSIARAMDISVGGGDRPEGPTSRVYKLWESIVSKTPRVQLPQELVSVRIDQ</sequence>